<dbReference type="OMA" id="KFVECDA"/>
<dbReference type="AlphaFoldDB" id="A0A158RAP9"/>
<protein>
    <submittedName>
        <fullName evidence="3">F-box domain-containing protein</fullName>
    </submittedName>
</protein>
<evidence type="ECO:0000313" key="2">
    <source>
        <dbReference type="Proteomes" id="UP000276776"/>
    </source>
</evidence>
<evidence type="ECO:0000313" key="1">
    <source>
        <dbReference type="EMBL" id="VDM95377.1"/>
    </source>
</evidence>
<gene>
    <name evidence="1" type="ORF">TCLT_LOCUS417</name>
</gene>
<dbReference type="Gene3D" id="3.80.10.10">
    <property type="entry name" value="Ribonuclease Inhibitor"/>
    <property type="match status" value="1"/>
</dbReference>
<dbReference type="Proteomes" id="UP000276776">
    <property type="component" value="Unassembled WGS sequence"/>
</dbReference>
<reference evidence="1 2" key="2">
    <citation type="submission" date="2018-11" db="EMBL/GenBank/DDBJ databases">
        <authorList>
            <consortium name="Pathogen Informatics"/>
        </authorList>
    </citation>
    <scope>NUCLEOTIDE SEQUENCE [LARGE SCALE GENOMIC DNA]</scope>
</reference>
<dbReference type="SUPFAM" id="SSF52047">
    <property type="entry name" value="RNI-like"/>
    <property type="match status" value="1"/>
</dbReference>
<dbReference type="WBParaSite" id="TCLT_0000041601-mRNA-1">
    <property type="protein sequence ID" value="TCLT_0000041601-mRNA-1"/>
    <property type="gene ID" value="TCLT_0000041601"/>
</dbReference>
<reference evidence="3" key="1">
    <citation type="submission" date="2016-04" db="UniProtKB">
        <authorList>
            <consortium name="WormBaseParasite"/>
        </authorList>
    </citation>
    <scope>IDENTIFICATION</scope>
</reference>
<dbReference type="OrthoDB" id="5818988at2759"/>
<dbReference type="InterPro" id="IPR032675">
    <property type="entry name" value="LRR_dom_sf"/>
</dbReference>
<sequence>MDKLSGNEDTIPEDVTEDAFFFKASSNSSFKENFVKFDVTAVINCLPKPEECMSVDVSKKMRWHSPHLGHFAHSGCSASDDGKDEYTFHDMPDLVMECIFRSLNLRDRCIASQVLKCYCVDTVDQLLIALLHCRIINSVKIWFADSIFAERILRKLKQAKVRMRCLDLYPYGTEKALKEAFSFFPELTGMTMRPHGQQFFWSGLNMDWFPTFSKLDTLLLDGFNIRPEVSLPQSLTTLEWLNRSGNFSHVIPKLSSLVNLEYLMLGHAEFLLPDEFDSFLQVISSENIPKLQYLVFRYCKIQLNHTPDAFYKSSSNTGRNVFGSNIEAVAKLNSLQILKLDLCNLDLDLTVRRIIAHTGSAMRVVSVNVISEETNCEKIYHLSSLIAEKKLSLHFGLLQKDMRDASNRRISWKSPPASFGSVLARFEASFVTDASLLKTLLLTHPLPQLTDLKFIQVSSITSQILQHISLTAVLLRKLSIINCCEDELDVGISQLIFGFQNILSKSLQVIWKRKLNQSYSLYDTLIKDRLSFIKPFKIHIIRKKFAANRQGEKIVIWESETGRSMHLQDFDSNDQGRILGILMPPDCDLQFMEGNGCTSSVQF</sequence>
<organism evidence="3">
    <name type="scientific">Thelazia callipaeda</name>
    <name type="common">Oriental eyeworm</name>
    <name type="synonym">Parasitic nematode</name>
    <dbReference type="NCBI Taxonomy" id="103827"/>
    <lineage>
        <taxon>Eukaryota</taxon>
        <taxon>Metazoa</taxon>
        <taxon>Ecdysozoa</taxon>
        <taxon>Nematoda</taxon>
        <taxon>Chromadorea</taxon>
        <taxon>Rhabditida</taxon>
        <taxon>Spirurina</taxon>
        <taxon>Spiruromorpha</taxon>
        <taxon>Thelazioidea</taxon>
        <taxon>Thelaziidae</taxon>
        <taxon>Thelazia</taxon>
    </lineage>
</organism>
<keyword evidence="2" id="KW-1185">Reference proteome</keyword>
<evidence type="ECO:0000313" key="3">
    <source>
        <dbReference type="WBParaSite" id="TCLT_0000041601-mRNA-1"/>
    </source>
</evidence>
<dbReference type="EMBL" id="UYYF01000028">
    <property type="protein sequence ID" value="VDM95377.1"/>
    <property type="molecule type" value="Genomic_DNA"/>
</dbReference>
<name>A0A158RAP9_THECL</name>
<accession>A0A158RAP9</accession>
<proteinExistence type="predicted"/>
<dbReference type="STRING" id="103827.A0A158RAP9"/>